<feature type="region of interest" description="Disordered" evidence="1">
    <location>
        <begin position="517"/>
        <end position="539"/>
    </location>
</feature>
<dbReference type="Gene3D" id="3.40.390.10">
    <property type="entry name" value="Collagenase (Catalytic Domain)"/>
    <property type="match status" value="1"/>
</dbReference>
<dbReference type="PANTHER" id="PTHR11905:SF159">
    <property type="entry name" value="ADAM METALLOPROTEASE"/>
    <property type="match status" value="1"/>
</dbReference>
<evidence type="ECO:0000259" key="3">
    <source>
        <dbReference type="PROSITE" id="PS50215"/>
    </source>
</evidence>
<dbReference type="Pfam" id="PF13688">
    <property type="entry name" value="Reprolysin_5"/>
    <property type="match status" value="1"/>
</dbReference>
<dbReference type="OrthoDB" id="9792152at2"/>
<keyword evidence="5" id="KW-1185">Reference proteome</keyword>
<evidence type="ECO:0000313" key="4">
    <source>
        <dbReference type="EMBL" id="AMN45647.1"/>
    </source>
</evidence>
<dbReference type="GO" id="GO:0004222">
    <property type="term" value="F:metalloendopeptidase activity"/>
    <property type="evidence" value="ECO:0007669"/>
    <property type="project" value="InterPro"/>
</dbReference>
<feature type="domain" description="Peptidase M12B" evidence="3">
    <location>
        <begin position="266"/>
        <end position="459"/>
    </location>
</feature>
<feature type="region of interest" description="Disordered" evidence="1">
    <location>
        <begin position="161"/>
        <end position="187"/>
    </location>
</feature>
<dbReference type="PANTHER" id="PTHR11905">
    <property type="entry name" value="ADAM A DISINTEGRIN AND METALLOPROTEASE DOMAIN"/>
    <property type="match status" value="1"/>
</dbReference>
<dbReference type="PATRIC" id="fig|465721.4.peg.156"/>
<dbReference type="GO" id="GO:0006508">
    <property type="term" value="P:proteolysis"/>
    <property type="evidence" value="ECO:0007669"/>
    <property type="project" value="InterPro"/>
</dbReference>
<evidence type="ECO:0000256" key="2">
    <source>
        <dbReference type="SAM" id="SignalP"/>
    </source>
</evidence>
<keyword evidence="2" id="KW-0732">Signal</keyword>
<sequence>MQFRRASGAARHLGWLYAVIGVLAAPTLQAADTSGIDASRPQVLYFESLPALRTWAGAQPQAARDDAHTGTAAKTQALASSDGEHRLHFDAYGRRFELSLETNARLNGLVQSKSAPSSLSLYRGTLDGNPRSWVRLAAMAGEAHGMIWDGTDLYVIEPAQSNQAQSNQTPISSDDMSDTSPAATSEPSTPVIFRLADVLMEPGTAACAVHAGPTDEESGSAQETLEDLDPDAANTGNVMRGDAAYGALLGELKDSAVIMQAAGATRRLTLSALGDAQFLQRYLERGLTMREALDAILIRLNNVDGIYSTQLQIELQVEAVSIDHSLGTMLSDPVQPQSLLEALGERRRNSPEHRSRGLTHLFTGRDLDGNTVGIAYVDSLCSSRYGVALTQVRGSAWQDPGSIWHDTLVAAHEIGHNFGAPHDGDPEEVCRDAPPGYLMAPAINALGIFSECSLEQMNKRALAARCISPLPPAGAPASQTQAGSSSGGGSLSIPFLLGLLGILVLRPQAQRVPVRRRVSPAAGIGHRPAQLETTSENRR</sequence>
<gene>
    <name evidence="4" type="ORF">ACG33_00705</name>
</gene>
<dbReference type="KEGG" id="sdf:ACG33_00705"/>
<dbReference type="STRING" id="465721.ACG33_00705"/>
<evidence type="ECO:0000313" key="5">
    <source>
        <dbReference type="Proteomes" id="UP000070250"/>
    </source>
</evidence>
<proteinExistence type="predicted"/>
<reference evidence="4 5" key="1">
    <citation type="submission" date="2015-06" db="EMBL/GenBank/DDBJ databases">
        <title>A Comprehensive Approach to Explore the Metabolic and Phylogenetic Diversity of Bacterial Steroid Degradation in the Environment: Testosterone as an Example.</title>
        <authorList>
            <person name="Yang F.-C."/>
            <person name="Chen Y.-L."/>
            <person name="Yu C.-P."/>
            <person name="Tang S.-L."/>
            <person name="Wang P.-H."/>
            <person name="Ismail W."/>
            <person name="Wang C.-H."/>
            <person name="Yang C.-Y."/>
            <person name="Chiang Y.-R."/>
        </authorList>
    </citation>
    <scope>NUCLEOTIDE SEQUENCE [LARGE SCALE GENOMIC DNA]</scope>
    <source>
        <strain evidence="4 5">DSM 18526</strain>
    </source>
</reference>
<feature type="signal peptide" evidence="2">
    <location>
        <begin position="1"/>
        <end position="30"/>
    </location>
</feature>
<evidence type="ECO:0000256" key="1">
    <source>
        <dbReference type="SAM" id="MobiDB-lite"/>
    </source>
</evidence>
<dbReference type="SUPFAM" id="SSF55486">
    <property type="entry name" value="Metalloproteases ('zincins'), catalytic domain"/>
    <property type="match status" value="1"/>
</dbReference>
<dbReference type="PROSITE" id="PS50215">
    <property type="entry name" value="ADAM_MEPRO"/>
    <property type="match status" value="1"/>
</dbReference>
<dbReference type="AlphaFoldDB" id="A0A127F5E7"/>
<accession>A0A127F5E7</accession>
<dbReference type="RefSeq" id="WP_066917910.1">
    <property type="nucleotide sequence ID" value="NZ_CP011971.1"/>
</dbReference>
<protein>
    <recommendedName>
        <fullName evidence="3">Peptidase M12B domain-containing protein</fullName>
    </recommendedName>
</protein>
<dbReference type="InterPro" id="IPR024079">
    <property type="entry name" value="MetalloPept_cat_dom_sf"/>
</dbReference>
<feature type="chain" id="PRO_5007448174" description="Peptidase M12B domain-containing protein" evidence="2">
    <location>
        <begin position="31"/>
        <end position="539"/>
    </location>
</feature>
<organism evidence="4 5">
    <name type="scientific">Steroidobacter denitrificans</name>
    <dbReference type="NCBI Taxonomy" id="465721"/>
    <lineage>
        <taxon>Bacteria</taxon>
        <taxon>Pseudomonadati</taxon>
        <taxon>Pseudomonadota</taxon>
        <taxon>Gammaproteobacteria</taxon>
        <taxon>Steroidobacterales</taxon>
        <taxon>Steroidobacteraceae</taxon>
        <taxon>Steroidobacter</taxon>
    </lineage>
</organism>
<dbReference type="Proteomes" id="UP000070250">
    <property type="component" value="Chromosome"/>
</dbReference>
<name>A0A127F5E7_STEDE</name>
<dbReference type="EMBL" id="CP011971">
    <property type="protein sequence ID" value="AMN45647.1"/>
    <property type="molecule type" value="Genomic_DNA"/>
</dbReference>
<dbReference type="InterPro" id="IPR001590">
    <property type="entry name" value="Peptidase_M12B"/>
</dbReference>